<keyword evidence="3" id="KW-1185">Reference proteome</keyword>
<dbReference type="EMBL" id="BAABME010003992">
    <property type="protein sequence ID" value="GAA0160785.1"/>
    <property type="molecule type" value="Genomic_DNA"/>
</dbReference>
<organism evidence="2 3">
    <name type="scientific">Lithospermum erythrorhizon</name>
    <name type="common">Purple gromwell</name>
    <name type="synonym">Lithospermum officinale var. erythrorhizon</name>
    <dbReference type="NCBI Taxonomy" id="34254"/>
    <lineage>
        <taxon>Eukaryota</taxon>
        <taxon>Viridiplantae</taxon>
        <taxon>Streptophyta</taxon>
        <taxon>Embryophyta</taxon>
        <taxon>Tracheophyta</taxon>
        <taxon>Spermatophyta</taxon>
        <taxon>Magnoliopsida</taxon>
        <taxon>eudicotyledons</taxon>
        <taxon>Gunneridae</taxon>
        <taxon>Pentapetalae</taxon>
        <taxon>asterids</taxon>
        <taxon>lamiids</taxon>
        <taxon>Boraginales</taxon>
        <taxon>Boraginaceae</taxon>
        <taxon>Boraginoideae</taxon>
        <taxon>Lithospermeae</taxon>
        <taxon>Lithospermum</taxon>
    </lineage>
</organism>
<evidence type="ECO:0000256" key="1">
    <source>
        <dbReference type="SAM" id="MobiDB-lite"/>
    </source>
</evidence>
<dbReference type="Proteomes" id="UP001454036">
    <property type="component" value="Unassembled WGS sequence"/>
</dbReference>
<dbReference type="AlphaFoldDB" id="A0AAV3QBB2"/>
<reference evidence="2 3" key="1">
    <citation type="submission" date="2024-01" db="EMBL/GenBank/DDBJ databases">
        <title>The complete chloroplast genome sequence of Lithospermum erythrorhizon: insights into the phylogenetic relationship among Boraginaceae species and the maternal lineages of purple gromwells.</title>
        <authorList>
            <person name="Okada T."/>
            <person name="Watanabe K."/>
        </authorList>
    </citation>
    <scope>NUCLEOTIDE SEQUENCE [LARGE SCALE GENOMIC DNA]</scope>
</reference>
<sequence>MEMGNVTSFLDSNTSSFAANSSAIATTATTDDAVSGGYDGPRRGASFHAD</sequence>
<protein>
    <submittedName>
        <fullName evidence="2">Uncharacterized protein</fullName>
    </submittedName>
</protein>
<proteinExistence type="predicted"/>
<comment type="caution">
    <text evidence="2">The sequence shown here is derived from an EMBL/GenBank/DDBJ whole genome shotgun (WGS) entry which is preliminary data.</text>
</comment>
<accession>A0AAV3QBB2</accession>
<feature type="region of interest" description="Disordered" evidence="1">
    <location>
        <begin position="29"/>
        <end position="50"/>
    </location>
</feature>
<evidence type="ECO:0000313" key="2">
    <source>
        <dbReference type="EMBL" id="GAA0160785.1"/>
    </source>
</evidence>
<gene>
    <name evidence="2" type="ORF">LIER_17261</name>
</gene>
<evidence type="ECO:0000313" key="3">
    <source>
        <dbReference type="Proteomes" id="UP001454036"/>
    </source>
</evidence>
<name>A0AAV3QBB2_LITER</name>